<keyword evidence="2" id="KW-1185">Reference proteome</keyword>
<evidence type="ECO:0000313" key="2">
    <source>
        <dbReference type="Proteomes" id="UP000514509"/>
    </source>
</evidence>
<dbReference type="KEGG" id="add:HUW48_06270"/>
<organism evidence="1 2">
    <name type="scientific">Adhaeribacter radiodurans</name>
    <dbReference type="NCBI Taxonomy" id="2745197"/>
    <lineage>
        <taxon>Bacteria</taxon>
        <taxon>Pseudomonadati</taxon>
        <taxon>Bacteroidota</taxon>
        <taxon>Cytophagia</taxon>
        <taxon>Cytophagales</taxon>
        <taxon>Hymenobacteraceae</taxon>
        <taxon>Adhaeribacter</taxon>
    </lineage>
</organism>
<dbReference type="EMBL" id="CP055153">
    <property type="protein sequence ID" value="QMU27676.1"/>
    <property type="molecule type" value="Genomic_DNA"/>
</dbReference>
<dbReference type="AlphaFoldDB" id="A0A7L7L4F1"/>
<gene>
    <name evidence="1" type="ORF">HUW48_06270</name>
</gene>
<proteinExistence type="predicted"/>
<accession>A0A7L7L4F1</accession>
<dbReference type="RefSeq" id="WP_182414871.1">
    <property type="nucleotide sequence ID" value="NZ_CP055153.1"/>
</dbReference>
<sequence length="143" mass="16788">MTEEQKYLPSEILLKSTLSGQEYGWKREDFKEVVDYAVKAGLAIIGGQVQFKFPDGTCELYWRKYDTNERKANEDCTSYCNRTKTECLEQFKETPNNQKLIEEGIESFKFLRAKSEEGINLENHLIFILYFEDSETEIAKKEK</sequence>
<dbReference type="Proteomes" id="UP000514509">
    <property type="component" value="Chromosome"/>
</dbReference>
<name>A0A7L7L4F1_9BACT</name>
<evidence type="ECO:0000313" key="1">
    <source>
        <dbReference type="EMBL" id="QMU27676.1"/>
    </source>
</evidence>
<reference evidence="1 2" key="1">
    <citation type="submission" date="2020-08" db="EMBL/GenBank/DDBJ databases">
        <title>Adhaeribacter dokdonensis sp. nov., isolated from the rhizosphere of Elymus tsukushiensis, a plant native to the Dokdo Islands, Republic of Korea.</title>
        <authorList>
            <person name="Ghim S.Y."/>
        </authorList>
    </citation>
    <scope>NUCLEOTIDE SEQUENCE [LARGE SCALE GENOMIC DNA]</scope>
    <source>
        <strain evidence="1 2">KUDC8001</strain>
    </source>
</reference>
<protein>
    <submittedName>
        <fullName evidence="1">Uncharacterized protein</fullName>
    </submittedName>
</protein>